<feature type="non-terminal residue" evidence="1">
    <location>
        <position position="1"/>
    </location>
</feature>
<evidence type="ECO:0000313" key="1">
    <source>
        <dbReference type="EMBL" id="GAI67572.1"/>
    </source>
</evidence>
<dbReference type="AlphaFoldDB" id="X1QGH3"/>
<sequence>DNKNIGIPLDAEYAWEEGEPYDILNPSFTEGTLAPVTNKLFRGADKESSV</sequence>
<protein>
    <submittedName>
        <fullName evidence="1">Uncharacterized protein</fullName>
    </submittedName>
</protein>
<reference evidence="1" key="1">
    <citation type="journal article" date="2014" name="Front. Microbiol.">
        <title>High frequency of phylogenetically diverse reductive dehalogenase-homologous genes in deep subseafloor sedimentary metagenomes.</title>
        <authorList>
            <person name="Kawai M."/>
            <person name="Futagami T."/>
            <person name="Toyoda A."/>
            <person name="Takaki Y."/>
            <person name="Nishi S."/>
            <person name="Hori S."/>
            <person name="Arai W."/>
            <person name="Tsubouchi T."/>
            <person name="Morono Y."/>
            <person name="Uchiyama I."/>
            <person name="Ito T."/>
            <person name="Fujiyama A."/>
            <person name="Inagaki F."/>
            <person name="Takami H."/>
        </authorList>
    </citation>
    <scope>NUCLEOTIDE SEQUENCE</scope>
    <source>
        <strain evidence="1">Expedition CK06-06</strain>
    </source>
</reference>
<name>X1QGH3_9ZZZZ</name>
<comment type="caution">
    <text evidence="1">The sequence shown here is derived from an EMBL/GenBank/DDBJ whole genome shotgun (WGS) entry which is preliminary data.</text>
</comment>
<proteinExistence type="predicted"/>
<gene>
    <name evidence="1" type="ORF">S12H4_06124</name>
</gene>
<dbReference type="EMBL" id="BARW01002107">
    <property type="protein sequence ID" value="GAI67572.1"/>
    <property type="molecule type" value="Genomic_DNA"/>
</dbReference>
<accession>X1QGH3</accession>
<organism evidence="1">
    <name type="scientific">marine sediment metagenome</name>
    <dbReference type="NCBI Taxonomy" id="412755"/>
    <lineage>
        <taxon>unclassified sequences</taxon>
        <taxon>metagenomes</taxon>
        <taxon>ecological metagenomes</taxon>
    </lineage>
</organism>